<dbReference type="InterPro" id="IPR049254">
    <property type="entry name" value="Phage_tail_terminator"/>
</dbReference>
<dbReference type="Pfam" id="PF20765">
    <property type="entry name" value="Phage_tail_terminator_8"/>
    <property type="match status" value="1"/>
</dbReference>
<name>A0A1Y4L2W1_9FIRM</name>
<protein>
    <submittedName>
        <fullName evidence="1">Uncharacterized protein</fullName>
    </submittedName>
</protein>
<sequence length="158" mass="18184">MNFTISTIAQSLAAYLAPTLPGVTFYQDPNQQGTQTPCAFIQQRYSRITPYTNGRFLREIGLDITYLEDYNLPDLQTRYVAASEALDMVMETFPYSDGNETGLIRTYEREPTIDLDALHYKFEIKVFVEQPETAVKMQKIDELNEDVITVVEEQEVYT</sequence>
<gene>
    <name evidence="1" type="ORF">B5F17_13425</name>
</gene>
<dbReference type="EMBL" id="NFKK01000024">
    <property type="protein sequence ID" value="OUP51127.1"/>
    <property type="molecule type" value="Genomic_DNA"/>
</dbReference>
<dbReference type="Proteomes" id="UP000195897">
    <property type="component" value="Unassembled WGS sequence"/>
</dbReference>
<proteinExistence type="predicted"/>
<organism evidence="1 2">
    <name type="scientific">Butyricicoccus pullicaecorum</name>
    <dbReference type="NCBI Taxonomy" id="501571"/>
    <lineage>
        <taxon>Bacteria</taxon>
        <taxon>Bacillati</taxon>
        <taxon>Bacillota</taxon>
        <taxon>Clostridia</taxon>
        <taxon>Eubacteriales</taxon>
        <taxon>Butyricicoccaceae</taxon>
        <taxon>Butyricicoccus</taxon>
    </lineage>
</organism>
<dbReference type="RefSeq" id="WP_087374624.1">
    <property type="nucleotide sequence ID" value="NZ_NFKK01000024.1"/>
</dbReference>
<comment type="caution">
    <text evidence="1">The sequence shown here is derived from an EMBL/GenBank/DDBJ whole genome shotgun (WGS) entry which is preliminary data.</text>
</comment>
<evidence type="ECO:0000313" key="1">
    <source>
        <dbReference type="EMBL" id="OUP51127.1"/>
    </source>
</evidence>
<accession>A0A1Y4L2W1</accession>
<evidence type="ECO:0000313" key="2">
    <source>
        <dbReference type="Proteomes" id="UP000195897"/>
    </source>
</evidence>
<dbReference type="AlphaFoldDB" id="A0A1Y4L2W1"/>
<reference evidence="2" key="1">
    <citation type="submission" date="2017-04" db="EMBL/GenBank/DDBJ databases">
        <title>Function of individual gut microbiota members based on whole genome sequencing of pure cultures obtained from chicken caecum.</title>
        <authorList>
            <person name="Medvecky M."/>
            <person name="Cejkova D."/>
            <person name="Polansky O."/>
            <person name="Karasova D."/>
            <person name="Kubasova T."/>
            <person name="Cizek A."/>
            <person name="Rychlik I."/>
        </authorList>
    </citation>
    <scope>NUCLEOTIDE SEQUENCE [LARGE SCALE GENOMIC DNA]</scope>
    <source>
        <strain evidence="2">An180</strain>
    </source>
</reference>